<evidence type="ECO:0000256" key="4">
    <source>
        <dbReference type="ARBA" id="ARBA00022695"/>
    </source>
</evidence>
<dbReference type="InterPro" id="IPR002694">
    <property type="entry name" value="Znf_CHC2"/>
</dbReference>
<dbReference type="Pfam" id="PF10410">
    <property type="entry name" value="DnaB_bind"/>
    <property type="match status" value="1"/>
</dbReference>
<keyword evidence="5 12" id="KW-0235">DNA replication</keyword>
<keyword evidence="9" id="KW-0460">Magnesium</keyword>
<evidence type="ECO:0000259" key="15">
    <source>
        <dbReference type="PROSITE" id="PS50880"/>
    </source>
</evidence>
<evidence type="ECO:0000256" key="1">
    <source>
        <dbReference type="ARBA" id="ARBA00022478"/>
    </source>
</evidence>
<dbReference type="InterPro" id="IPR006171">
    <property type="entry name" value="TOPRIM_dom"/>
</dbReference>
<organism evidence="16 17">
    <name type="scientific">candidate division WOR-1 bacterium RIFCSPLOWO2_02_FULL_46_20</name>
    <dbReference type="NCBI Taxonomy" id="1802567"/>
    <lineage>
        <taxon>Bacteria</taxon>
        <taxon>Bacillati</taxon>
        <taxon>Saganbacteria</taxon>
    </lineage>
</organism>
<evidence type="ECO:0000256" key="10">
    <source>
        <dbReference type="ARBA" id="ARBA00023125"/>
    </source>
</evidence>
<dbReference type="EC" id="2.7.7.101" evidence="12"/>
<dbReference type="SUPFAM" id="SSF56731">
    <property type="entry name" value="DNA primase core"/>
    <property type="match status" value="1"/>
</dbReference>
<comment type="similarity">
    <text evidence="12 13">Belongs to the DnaG primase family.</text>
</comment>
<name>A0A1F4RH43_UNCSA</name>
<dbReference type="AlphaFoldDB" id="A0A1F4RH43"/>
<dbReference type="GO" id="GO:0005737">
    <property type="term" value="C:cytoplasm"/>
    <property type="evidence" value="ECO:0007669"/>
    <property type="project" value="TreeGrafter"/>
</dbReference>
<dbReference type="GO" id="GO:0003899">
    <property type="term" value="F:DNA-directed RNA polymerase activity"/>
    <property type="evidence" value="ECO:0007669"/>
    <property type="project" value="UniProtKB-UniRule"/>
</dbReference>
<dbReference type="InterPro" id="IPR013264">
    <property type="entry name" value="DNAG_N"/>
</dbReference>
<evidence type="ECO:0000256" key="7">
    <source>
        <dbReference type="ARBA" id="ARBA00022771"/>
    </source>
</evidence>
<dbReference type="Pfam" id="PF01807">
    <property type="entry name" value="Zn_ribbon_DnaG"/>
    <property type="match status" value="1"/>
</dbReference>
<keyword evidence="7 12" id="KW-0863">Zinc-finger</keyword>
<gene>
    <name evidence="12" type="primary">dnaG</name>
    <name evidence="16" type="ORF">A3H38_01625</name>
</gene>
<dbReference type="GO" id="GO:0003677">
    <property type="term" value="F:DNA binding"/>
    <property type="evidence" value="ECO:0007669"/>
    <property type="project" value="UniProtKB-KW"/>
</dbReference>
<keyword evidence="3 12" id="KW-0808">Transferase</keyword>
<comment type="catalytic activity">
    <reaction evidence="12">
        <text>ssDNA + n NTP = ssDNA/pppN(pN)n-1 hybrid + (n-1) diphosphate.</text>
        <dbReference type="EC" id="2.7.7.101"/>
    </reaction>
</comment>
<evidence type="ECO:0000256" key="12">
    <source>
        <dbReference type="HAMAP-Rule" id="MF_00974"/>
    </source>
</evidence>
<comment type="caution">
    <text evidence="16">The sequence shown here is derived from an EMBL/GenBank/DDBJ whole genome shotgun (WGS) entry which is preliminary data.</text>
</comment>
<dbReference type="Gene3D" id="1.10.860.10">
    <property type="entry name" value="DNAb Helicase, Chain A"/>
    <property type="match status" value="1"/>
</dbReference>
<dbReference type="SMART" id="SM00400">
    <property type="entry name" value="ZnF_CHCC"/>
    <property type="match status" value="1"/>
</dbReference>
<feature type="zinc finger region" description="CHC2-type" evidence="12 14">
    <location>
        <begin position="37"/>
        <end position="61"/>
    </location>
</feature>
<keyword evidence="10 12" id="KW-0238">DNA-binding</keyword>
<keyword evidence="6 12" id="KW-0479">Metal-binding</keyword>
<dbReference type="PANTHER" id="PTHR30313:SF2">
    <property type="entry name" value="DNA PRIMASE"/>
    <property type="match status" value="1"/>
</dbReference>
<dbReference type="InterPro" id="IPR006295">
    <property type="entry name" value="DNA_primase_DnaG"/>
</dbReference>
<dbReference type="GO" id="GO:1990077">
    <property type="term" value="C:primosome complex"/>
    <property type="evidence" value="ECO:0007669"/>
    <property type="project" value="UniProtKB-KW"/>
</dbReference>
<dbReference type="GO" id="GO:0000428">
    <property type="term" value="C:DNA-directed RNA polymerase complex"/>
    <property type="evidence" value="ECO:0007669"/>
    <property type="project" value="UniProtKB-KW"/>
</dbReference>
<dbReference type="FunFam" id="3.90.580.10:FF:000001">
    <property type="entry name" value="DNA primase"/>
    <property type="match status" value="1"/>
</dbReference>
<dbReference type="InterPro" id="IPR037068">
    <property type="entry name" value="DNA_primase_core_N_sf"/>
</dbReference>
<dbReference type="EMBL" id="METP01000003">
    <property type="protein sequence ID" value="OGC07490.1"/>
    <property type="molecule type" value="Genomic_DNA"/>
</dbReference>
<dbReference type="PROSITE" id="PS50880">
    <property type="entry name" value="TOPRIM"/>
    <property type="match status" value="1"/>
</dbReference>
<dbReference type="PANTHER" id="PTHR30313">
    <property type="entry name" value="DNA PRIMASE"/>
    <property type="match status" value="1"/>
</dbReference>
<evidence type="ECO:0000256" key="11">
    <source>
        <dbReference type="ARBA" id="ARBA00023163"/>
    </source>
</evidence>
<dbReference type="NCBIfam" id="TIGR01391">
    <property type="entry name" value="dnaG"/>
    <property type="match status" value="1"/>
</dbReference>
<keyword evidence="2 12" id="KW-0639">Primosome</keyword>
<dbReference type="Pfam" id="PF13155">
    <property type="entry name" value="Toprim_2"/>
    <property type="match status" value="1"/>
</dbReference>
<evidence type="ECO:0000313" key="17">
    <source>
        <dbReference type="Proteomes" id="UP000176938"/>
    </source>
</evidence>
<dbReference type="PIRSF" id="PIRSF002811">
    <property type="entry name" value="DnaG"/>
    <property type="match status" value="1"/>
</dbReference>
<dbReference type="HAMAP" id="MF_00974">
    <property type="entry name" value="DNA_primase_DnaG"/>
    <property type="match status" value="1"/>
</dbReference>
<evidence type="ECO:0000256" key="14">
    <source>
        <dbReference type="PIRSR" id="PIRSR002811-1"/>
    </source>
</evidence>
<dbReference type="CDD" id="cd03364">
    <property type="entry name" value="TOPRIM_DnaG_primases"/>
    <property type="match status" value="1"/>
</dbReference>
<feature type="domain" description="Toprim" evidence="15">
    <location>
        <begin position="254"/>
        <end position="335"/>
    </location>
</feature>
<evidence type="ECO:0000256" key="13">
    <source>
        <dbReference type="PIRNR" id="PIRNR002811"/>
    </source>
</evidence>
<dbReference type="Gene3D" id="3.40.1360.10">
    <property type="match status" value="1"/>
</dbReference>
<dbReference type="InterPro" id="IPR016136">
    <property type="entry name" value="DNA_helicase_N/primase_C"/>
</dbReference>
<dbReference type="InterPro" id="IPR050219">
    <property type="entry name" value="DnaG_primase"/>
</dbReference>
<evidence type="ECO:0000256" key="2">
    <source>
        <dbReference type="ARBA" id="ARBA00022515"/>
    </source>
</evidence>
<dbReference type="SMART" id="SM00493">
    <property type="entry name" value="TOPRIM"/>
    <property type="match status" value="1"/>
</dbReference>
<sequence>MIPKETIEEIRKKADIVKVVSEYVQLRKRGKNYLGLCPFHSEKTPSFTVSEEKQIFHCFGCNEGGNAFSFIMKIENISFVEAAEDLGAKLDINVPKSTNYELSKGDKDKLFQVTLMAGQYFQTCLNGNDGEIARKYLNQRNITDKTRELFYLGVAPIGWDNLFKHLIARGVSPALIEKSGLILAREGGGGYYDRFRNRLIFPIVDQRDRLVAFGGRSLGDEEPKYLNSSDTQIYHKGETLFGLNLTKDNIKKHKTAIMVEGYFDLITPFQNGVQNIVATLGTALTISQCKLLARYADTIVLAFDADAAGGVAAERSIELLRDQGLKVKVAQLISGKDPDEAIQKSGLAGFSKCIESALPFLEFRIKRILARYNLAEIEARAKALQEIATILGQESDPYIQKEYAKLAASWLKTDADTILTTIKRSQHYSYGGRNSLQRMTEKPGSRIEEAEINLIALAAQSKEALETLKQRMSVEDFKLAPVQAIVALIFASDFKDDDSPLHFLLDNLEDEEARRFLSRNIMDKPLGDTENKEKILNDCLMVLNNERQKHKVAGLKLAINQAEKSGQSKEVAKLLVELNNEISW</sequence>
<dbReference type="Proteomes" id="UP000176938">
    <property type="component" value="Unassembled WGS sequence"/>
</dbReference>
<keyword evidence="1 12" id="KW-0240">DNA-directed RNA polymerase</keyword>
<comment type="cofactor">
    <cofactor evidence="12 13 14">
        <name>Zn(2+)</name>
        <dbReference type="ChEBI" id="CHEBI:29105"/>
    </cofactor>
    <text evidence="12 13 14">Binds 1 zinc ion per monomer.</text>
</comment>
<proteinExistence type="inferred from homology"/>
<protein>
    <recommendedName>
        <fullName evidence="12 13">DNA primase</fullName>
        <ecNumber evidence="12">2.7.7.101</ecNumber>
    </recommendedName>
</protein>
<evidence type="ECO:0000256" key="3">
    <source>
        <dbReference type="ARBA" id="ARBA00022679"/>
    </source>
</evidence>
<keyword evidence="11 12" id="KW-0804">Transcription</keyword>
<dbReference type="InterPro" id="IPR019475">
    <property type="entry name" value="DNA_primase_DnaB-bd"/>
</dbReference>
<evidence type="ECO:0000256" key="6">
    <source>
        <dbReference type="ARBA" id="ARBA00022723"/>
    </source>
</evidence>
<keyword evidence="4 12" id="KW-0548">Nucleotidyltransferase</keyword>
<dbReference type="GO" id="GO:0008270">
    <property type="term" value="F:zinc ion binding"/>
    <property type="evidence" value="ECO:0007669"/>
    <property type="project" value="UniProtKB-UniRule"/>
</dbReference>
<evidence type="ECO:0000313" key="16">
    <source>
        <dbReference type="EMBL" id="OGC07490.1"/>
    </source>
</evidence>
<comment type="subunit">
    <text evidence="12">Monomer. Interacts with DnaB.</text>
</comment>
<reference evidence="16 17" key="1">
    <citation type="journal article" date="2016" name="Nat. Commun.">
        <title>Thousands of microbial genomes shed light on interconnected biogeochemical processes in an aquifer system.</title>
        <authorList>
            <person name="Anantharaman K."/>
            <person name="Brown C.T."/>
            <person name="Hug L.A."/>
            <person name="Sharon I."/>
            <person name="Castelle C.J."/>
            <person name="Probst A.J."/>
            <person name="Thomas B.C."/>
            <person name="Singh A."/>
            <person name="Wilkins M.J."/>
            <person name="Karaoz U."/>
            <person name="Brodie E.L."/>
            <person name="Williams K.H."/>
            <person name="Hubbard S.S."/>
            <person name="Banfield J.F."/>
        </authorList>
    </citation>
    <scope>NUCLEOTIDE SEQUENCE [LARGE SCALE GENOMIC DNA]</scope>
</reference>
<evidence type="ECO:0000256" key="5">
    <source>
        <dbReference type="ARBA" id="ARBA00022705"/>
    </source>
</evidence>
<evidence type="ECO:0000256" key="9">
    <source>
        <dbReference type="ARBA" id="ARBA00022842"/>
    </source>
</evidence>
<comment type="function">
    <text evidence="12 13">RNA polymerase that catalyzes the synthesis of short RNA molecules used as primers for DNA polymerase during DNA replication.</text>
</comment>
<accession>A0A1F4RH43</accession>
<dbReference type="SUPFAM" id="SSF57783">
    <property type="entry name" value="Zinc beta-ribbon"/>
    <property type="match status" value="1"/>
</dbReference>
<dbReference type="InterPro" id="IPR034151">
    <property type="entry name" value="TOPRIM_DnaG_bac"/>
</dbReference>
<dbReference type="Gene3D" id="3.90.980.10">
    <property type="entry name" value="DNA primase, catalytic core, N-terminal domain"/>
    <property type="match status" value="1"/>
</dbReference>
<dbReference type="InterPro" id="IPR036977">
    <property type="entry name" value="DNA_primase_Znf_CHC2"/>
</dbReference>
<dbReference type="GO" id="GO:0006269">
    <property type="term" value="P:DNA replication, synthesis of primer"/>
    <property type="evidence" value="ECO:0007669"/>
    <property type="project" value="UniProtKB-UniRule"/>
</dbReference>
<dbReference type="Pfam" id="PF08275">
    <property type="entry name" value="DNAG_N"/>
    <property type="match status" value="1"/>
</dbReference>
<dbReference type="Gene3D" id="3.90.580.10">
    <property type="entry name" value="Zinc finger, CHC2-type domain"/>
    <property type="match status" value="1"/>
</dbReference>
<evidence type="ECO:0000256" key="8">
    <source>
        <dbReference type="ARBA" id="ARBA00022833"/>
    </source>
</evidence>
<keyword evidence="8 12" id="KW-0862">Zinc</keyword>
<comment type="domain">
    <text evidence="12">Contains an N-terminal zinc-binding domain, a central core domain that contains the primase activity, and a C-terminal DnaB-binding domain.</text>
</comment>
<dbReference type="InterPro" id="IPR030846">
    <property type="entry name" value="DnaG_bac"/>
</dbReference>